<gene>
    <name evidence="1" type="ORF">N3K66_000073</name>
</gene>
<sequence>MSEHYIQNTQAQQAEHAEATSEHHDHDQVHGHALSYVGSHVPLPVDSYPADLDEDDGLNQEQQAWLQQQQQQHYQACQQQQQARESAPPFADVHTQQSHAAAAHEYQQQSQHAHYQNAPAASQGHWPMQPQDSMGNYDQAQGTDNYADVAGADQWSTCNASNGDQSAHHHMYNQGWDVQYSS</sequence>
<comment type="caution">
    <text evidence="1">The sequence shown here is derived from an EMBL/GenBank/DDBJ whole genome shotgun (WGS) entry which is preliminary data.</text>
</comment>
<reference evidence="1" key="1">
    <citation type="submission" date="2022-10" db="EMBL/GenBank/DDBJ databases">
        <title>Complete Genome of Trichothecium roseum strain YXFP-22015, a Plant Pathogen Isolated from Citrus.</title>
        <authorList>
            <person name="Wang Y."/>
            <person name="Zhu L."/>
        </authorList>
    </citation>
    <scope>NUCLEOTIDE SEQUENCE</scope>
    <source>
        <strain evidence="1">YXFP-22015</strain>
    </source>
</reference>
<protein>
    <submittedName>
        <fullName evidence="1">Uncharacterized protein</fullName>
    </submittedName>
</protein>
<dbReference type="EMBL" id="CM047940">
    <property type="protein sequence ID" value="KAI9903544.1"/>
    <property type="molecule type" value="Genomic_DNA"/>
</dbReference>
<keyword evidence="2" id="KW-1185">Reference proteome</keyword>
<dbReference type="Proteomes" id="UP001163324">
    <property type="component" value="Chromosome 1"/>
</dbReference>
<proteinExistence type="predicted"/>
<accession>A0ACC0VB71</accession>
<name>A0ACC0VB71_9HYPO</name>
<organism evidence="1 2">
    <name type="scientific">Trichothecium roseum</name>
    <dbReference type="NCBI Taxonomy" id="47278"/>
    <lineage>
        <taxon>Eukaryota</taxon>
        <taxon>Fungi</taxon>
        <taxon>Dikarya</taxon>
        <taxon>Ascomycota</taxon>
        <taxon>Pezizomycotina</taxon>
        <taxon>Sordariomycetes</taxon>
        <taxon>Hypocreomycetidae</taxon>
        <taxon>Hypocreales</taxon>
        <taxon>Hypocreales incertae sedis</taxon>
        <taxon>Trichothecium</taxon>
    </lineage>
</organism>
<evidence type="ECO:0000313" key="1">
    <source>
        <dbReference type="EMBL" id="KAI9903544.1"/>
    </source>
</evidence>
<evidence type="ECO:0000313" key="2">
    <source>
        <dbReference type="Proteomes" id="UP001163324"/>
    </source>
</evidence>